<feature type="transmembrane region" description="Helical" evidence="1">
    <location>
        <begin position="89"/>
        <end position="107"/>
    </location>
</feature>
<dbReference type="OrthoDB" id="1424450at2"/>
<gene>
    <name evidence="2" type="ORF">FRY97_08370</name>
</gene>
<dbReference type="AlphaFoldDB" id="A0A5C6RQ81"/>
<feature type="transmembrane region" description="Helical" evidence="1">
    <location>
        <begin position="24"/>
        <end position="42"/>
    </location>
</feature>
<evidence type="ECO:0000313" key="3">
    <source>
        <dbReference type="Proteomes" id="UP000321580"/>
    </source>
</evidence>
<reference evidence="2 3" key="1">
    <citation type="submission" date="2019-08" db="EMBL/GenBank/DDBJ databases">
        <title>Genome of Phaeodactylibacter luteus.</title>
        <authorList>
            <person name="Bowman J.P."/>
        </authorList>
    </citation>
    <scope>NUCLEOTIDE SEQUENCE [LARGE SCALE GENOMIC DNA]</scope>
    <source>
        <strain evidence="2 3">KCTC 42180</strain>
    </source>
</reference>
<protein>
    <submittedName>
        <fullName evidence="2">O-antigen ligase family protein</fullName>
    </submittedName>
</protein>
<accession>A0A5C6RQ81</accession>
<feature type="transmembrane region" description="Helical" evidence="1">
    <location>
        <begin position="169"/>
        <end position="191"/>
    </location>
</feature>
<dbReference type="EMBL" id="VOOR01000013">
    <property type="protein sequence ID" value="TXB63820.1"/>
    <property type="molecule type" value="Genomic_DNA"/>
</dbReference>
<feature type="transmembrane region" description="Helical" evidence="1">
    <location>
        <begin position="378"/>
        <end position="397"/>
    </location>
</feature>
<feature type="transmembrane region" description="Helical" evidence="1">
    <location>
        <begin position="145"/>
        <end position="163"/>
    </location>
</feature>
<keyword evidence="1" id="KW-1133">Transmembrane helix</keyword>
<feature type="transmembrane region" description="Helical" evidence="1">
    <location>
        <begin position="234"/>
        <end position="255"/>
    </location>
</feature>
<sequence>MPKVYSLKIRLGTFDLLKFTTQPLEQILIFLLFALHPMQFIWKRQRPVEYFDVIDKSAIIQVTYWLIIGVISFIYLFRRYDYLEKYKPNLSLLIFSIWAFLTTLWSVGPLETLARSVEMICFLFLITSVSMILGERCNPKQIIDFLLLYILWEILWSFLYALLIRNQLFTIRMFYAARTSVPLFFFLAWYIRPFHPATWIISIFTTLSLARKNYLGIFLGLFGLSLGNKYYKSILLYVIAACLTLFIFWGEELLLHTLWLGEEKVSLQDSSGRNYMWTLAISAFLEDPIFGSGFAAGEGAILRQYFPIAISMHSFIFSSLVGTGLIGTLILLTYFFKQLRASISTYLPMNYRAAFCSTVIMATVISLTAPGLGGRVSGSWIGVVLIFSCISQISMQFSQNQGKNKLPAKYR</sequence>
<keyword evidence="1" id="KW-0812">Transmembrane</keyword>
<proteinExistence type="predicted"/>
<dbReference type="GO" id="GO:0016874">
    <property type="term" value="F:ligase activity"/>
    <property type="evidence" value="ECO:0007669"/>
    <property type="project" value="UniProtKB-KW"/>
</dbReference>
<dbReference type="Proteomes" id="UP000321580">
    <property type="component" value="Unassembled WGS sequence"/>
</dbReference>
<dbReference type="RefSeq" id="WP_147166994.1">
    <property type="nucleotide sequence ID" value="NZ_VOOR01000013.1"/>
</dbReference>
<name>A0A5C6RQ81_9BACT</name>
<feature type="transmembrane region" description="Helical" evidence="1">
    <location>
        <begin position="113"/>
        <end position="133"/>
    </location>
</feature>
<comment type="caution">
    <text evidence="2">The sequence shown here is derived from an EMBL/GenBank/DDBJ whole genome shotgun (WGS) entry which is preliminary data.</text>
</comment>
<evidence type="ECO:0000313" key="2">
    <source>
        <dbReference type="EMBL" id="TXB63820.1"/>
    </source>
</evidence>
<evidence type="ECO:0000256" key="1">
    <source>
        <dbReference type="SAM" id="Phobius"/>
    </source>
</evidence>
<organism evidence="2 3">
    <name type="scientific">Phaeodactylibacter luteus</name>
    <dbReference type="NCBI Taxonomy" id="1564516"/>
    <lineage>
        <taxon>Bacteria</taxon>
        <taxon>Pseudomonadati</taxon>
        <taxon>Bacteroidota</taxon>
        <taxon>Saprospiria</taxon>
        <taxon>Saprospirales</taxon>
        <taxon>Haliscomenobacteraceae</taxon>
        <taxon>Phaeodactylibacter</taxon>
    </lineage>
</organism>
<keyword evidence="2" id="KW-0436">Ligase</keyword>
<feature type="transmembrane region" description="Helical" evidence="1">
    <location>
        <begin position="353"/>
        <end position="372"/>
    </location>
</feature>
<keyword evidence="3" id="KW-1185">Reference proteome</keyword>
<feature type="transmembrane region" description="Helical" evidence="1">
    <location>
        <begin position="58"/>
        <end position="77"/>
    </location>
</feature>
<keyword evidence="1" id="KW-0472">Membrane</keyword>
<feature type="transmembrane region" description="Helical" evidence="1">
    <location>
        <begin position="308"/>
        <end position="332"/>
    </location>
</feature>